<dbReference type="EMBL" id="QJKJ01012937">
    <property type="protein sequence ID" value="RDX67560.1"/>
    <property type="molecule type" value="Genomic_DNA"/>
</dbReference>
<evidence type="ECO:0000259" key="1">
    <source>
        <dbReference type="Pfam" id="PF04195"/>
    </source>
</evidence>
<reference evidence="2" key="1">
    <citation type="submission" date="2018-05" db="EMBL/GenBank/DDBJ databases">
        <title>Draft genome of Mucuna pruriens seed.</title>
        <authorList>
            <person name="Nnadi N.E."/>
            <person name="Vos R."/>
            <person name="Hasami M.H."/>
            <person name="Devisetty U.K."/>
            <person name="Aguiy J.C."/>
        </authorList>
    </citation>
    <scope>NUCLEOTIDE SEQUENCE [LARGE SCALE GENOMIC DNA]</scope>
    <source>
        <strain evidence="2">JCA_2017</strain>
    </source>
</reference>
<gene>
    <name evidence="2" type="ORF">CR513_53549</name>
</gene>
<sequence>MPESVIPTAGPPTEHYEEWVSKNVLEKASVISLSDIDILLTKNNWVDKSVVGQFTMVRPFEDERVYHAAQENEDDYFFMHETLFLDLGISLPFDFFFADVLWELGVAPSQLHPNFWATLQAFQTVCHALAIILSAPLLFSFYTARGFKVRYVKVLPVRDAAIAMDGNPIPMYWRLPNKIKGLTRGQLPMSDRWSFNILNQPPRGVNCKAIVAASLAYDPFPLLKGIFCFGIFGPTRPGADLLIVLPVFCFADIFQKSGYDLSALMRQGGVAAKEKLVEAEADAAKSKAVLTGPSVQVKMPPNRCRLLFLLLHRLTPRGRMCLLPPW</sequence>
<feature type="domain" description="Transposase (putative) gypsy type" evidence="1">
    <location>
        <begin position="84"/>
        <end position="145"/>
    </location>
</feature>
<feature type="non-terminal residue" evidence="2">
    <location>
        <position position="1"/>
    </location>
</feature>
<evidence type="ECO:0000313" key="2">
    <source>
        <dbReference type="EMBL" id="RDX67560.1"/>
    </source>
</evidence>
<dbReference type="AlphaFoldDB" id="A0A371END4"/>
<dbReference type="OrthoDB" id="1750920at2759"/>
<dbReference type="Proteomes" id="UP000257109">
    <property type="component" value="Unassembled WGS sequence"/>
</dbReference>
<accession>A0A371END4</accession>
<comment type="caution">
    <text evidence="2">The sequence shown here is derived from an EMBL/GenBank/DDBJ whole genome shotgun (WGS) entry which is preliminary data.</text>
</comment>
<dbReference type="InterPro" id="IPR007321">
    <property type="entry name" value="Transposase_28"/>
</dbReference>
<keyword evidence="3" id="KW-1185">Reference proteome</keyword>
<proteinExistence type="predicted"/>
<name>A0A371END4_MUCPR</name>
<dbReference type="Pfam" id="PF04195">
    <property type="entry name" value="Transposase_28"/>
    <property type="match status" value="1"/>
</dbReference>
<evidence type="ECO:0000313" key="3">
    <source>
        <dbReference type="Proteomes" id="UP000257109"/>
    </source>
</evidence>
<protein>
    <recommendedName>
        <fullName evidence="1">Transposase (putative) gypsy type domain-containing protein</fullName>
    </recommendedName>
</protein>
<organism evidence="2 3">
    <name type="scientific">Mucuna pruriens</name>
    <name type="common">Velvet bean</name>
    <name type="synonym">Dolichos pruriens</name>
    <dbReference type="NCBI Taxonomy" id="157652"/>
    <lineage>
        <taxon>Eukaryota</taxon>
        <taxon>Viridiplantae</taxon>
        <taxon>Streptophyta</taxon>
        <taxon>Embryophyta</taxon>
        <taxon>Tracheophyta</taxon>
        <taxon>Spermatophyta</taxon>
        <taxon>Magnoliopsida</taxon>
        <taxon>eudicotyledons</taxon>
        <taxon>Gunneridae</taxon>
        <taxon>Pentapetalae</taxon>
        <taxon>rosids</taxon>
        <taxon>fabids</taxon>
        <taxon>Fabales</taxon>
        <taxon>Fabaceae</taxon>
        <taxon>Papilionoideae</taxon>
        <taxon>50 kb inversion clade</taxon>
        <taxon>NPAAA clade</taxon>
        <taxon>indigoferoid/millettioid clade</taxon>
        <taxon>Phaseoleae</taxon>
        <taxon>Mucuna</taxon>
    </lineage>
</organism>